<dbReference type="Proteomes" id="UP000268014">
    <property type="component" value="Unassembled WGS sequence"/>
</dbReference>
<dbReference type="Gene3D" id="3.40.50.2000">
    <property type="entry name" value="Glycogen Phosphorylase B"/>
    <property type="match status" value="1"/>
</dbReference>
<gene>
    <name evidence="1" type="ORF">HPLM_LOCUS6217</name>
</gene>
<keyword evidence="2" id="KW-1185">Reference proteome</keyword>
<dbReference type="WBParaSite" id="HPLM_0000622501-mRNA-1">
    <property type="protein sequence ID" value="HPLM_0000622501-mRNA-1"/>
    <property type="gene ID" value="HPLM_0000622501"/>
</dbReference>
<protein>
    <submittedName>
        <fullName evidence="3">Glycogen [starch] synthase</fullName>
    </submittedName>
</protein>
<dbReference type="AlphaFoldDB" id="A0A0N4W7T9"/>
<accession>A0A0N4W7T9</accession>
<proteinExistence type="predicted"/>
<organism evidence="3">
    <name type="scientific">Haemonchus placei</name>
    <name type="common">Barber's pole worm</name>
    <dbReference type="NCBI Taxonomy" id="6290"/>
    <lineage>
        <taxon>Eukaryota</taxon>
        <taxon>Metazoa</taxon>
        <taxon>Ecdysozoa</taxon>
        <taxon>Nematoda</taxon>
        <taxon>Chromadorea</taxon>
        <taxon>Rhabditida</taxon>
        <taxon>Rhabditina</taxon>
        <taxon>Rhabditomorpha</taxon>
        <taxon>Strongyloidea</taxon>
        <taxon>Trichostrongylidae</taxon>
        <taxon>Haemonchus</taxon>
    </lineage>
</organism>
<reference evidence="3" key="1">
    <citation type="submission" date="2017-02" db="UniProtKB">
        <authorList>
            <consortium name="WormBaseParasite"/>
        </authorList>
    </citation>
    <scope>IDENTIFICATION</scope>
</reference>
<evidence type="ECO:0000313" key="1">
    <source>
        <dbReference type="EMBL" id="VDO28332.1"/>
    </source>
</evidence>
<dbReference type="EMBL" id="UZAF01016461">
    <property type="protein sequence ID" value="VDO28332.1"/>
    <property type="molecule type" value="Genomic_DNA"/>
</dbReference>
<evidence type="ECO:0000313" key="2">
    <source>
        <dbReference type="Proteomes" id="UP000268014"/>
    </source>
</evidence>
<name>A0A0N4W7T9_HAEPC</name>
<sequence>MSGSTSPARIGRKLSTTKIARQLAGLGLRSDDIMDQGETARHEGRFVFECSWEVANKGIYF</sequence>
<dbReference type="OrthoDB" id="6335297at2759"/>
<dbReference type="STRING" id="6290.A0A0N4W7T9"/>
<reference evidence="1 2" key="2">
    <citation type="submission" date="2018-11" db="EMBL/GenBank/DDBJ databases">
        <authorList>
            <consortium name="Pathogen Informatics"/>
        </authorList>
    </citation>
    <scope>NUCLEOTIDE SEQUENCE [LARGE SCALE GENOMIC DNA]</scope>
    <source>
        <strain evidence="1 2">MHpl1</strain>
    </source>
</reference>
<evidence type="ECO:0000313" key="3">
    <source>
        <dbReference type="WBParaSite" id="HPLM_0000622501-mRNA-1"/>
    </source>
</evidence>
<dbReference type="OMA" id="CSWEIAN"/>